<dbReference type="EMBL" id="SJTG01000001">
    <property type="protein sequence ID" value="TCI13320.1"/>
    <property type="molecule type" value="Genomic_DNA"/>
</dbReference>
<reference evidence="1 2" key="1">
    <citation type="submission" date="2019-02" db="EMBL/GenBank/DDBJ databases">
        <title>Dyella amyloliquefaciens sp. nov., isolated from forest soil.</title>
        <authorList>
            <person name="Gao Z.-H."/>
            <person name="Qiu L.-H."/>
        </authorList>
    </citation>
    <scope>NUCLEOTIDE SEQUENCE [LARGE SCALE GENOMIC DNA]</scope>
    <source>
        <strain evidence="1 2">KACC 12747</strain>
    </source>
</reference>
<dbReference type="AlphaFoldDB" id="A0A4R0Z4L3"/>
<dbReference type="Proteomes" id="UP000291822">
    <property type="component" value="Unassembled WGS sequence"/>
</dbReference>
<accession>A0A4R0Z4L3</accession>
<protein>
    <submittedName>
        <fullName evidence="1">Uncharacterized protein</fullName>
    </submittedName>
</protein>
<comment type="caution">
    <text evidence="1">The sequence shown here is derived from an EMBL/GenBank/DDBJ whole genome shotgun (WGS) entry which is preliminary data.</text>
</comment>
<gene>
    <name evidence="1" type="ORF">EZM97_08580</name>
</gene>
<name>A0A4R0Z4L3_9GAMM</name>
<keyword evidence="2" id="KW-1185">Reference proteome</keyword>
<sequence>MRTLIPFQRETNALQLIPPSLPRAEDNGGIGWDDIRDPAKRIIVLVGPWQHMVEGDVVSVYWQHAGRPVTTYALGADDKGVLALGLPVHDLDIGTNSLIKVWYSVRQRLTGEVSQSPPVHVHVDITVPGGPDPDATTDAINENLASMRGVPPYVPAGQPVTLTIPAWINMEPGDLLTVAWGSYRHRCPPIKDGEPGRPVTVHLTADDIAQGGDGRLAVTYEVRDRVNNWSLWAPPHYVEVELGNRLPRPLVIDADEYDTVHLDRLNGQAVQARVEYTLSAADLRESSVRIERDDLVTFYWEGYTGEGAPLPVHRDARKVEGQVGFLRFDVPFDVVAAAAQGTAMAYYHVLPGKAGGERRSSRRTVRIVGQSVRLVAPDILEAKSGMLDPVDVPNGATVRVPPYRFMQAGDTLALTFDGTDVNGDPVVDYQSRQVSAAMVGKPVDFVVEGAKIARLNRGSAKVYYNVTAFERDARGRLTPRLVAGLRSDTLHVQIRNASQRLAMPTVEEARGGWLDPDLVPDPTGATVAIQRAGVIKGRDHVHLTWSGSRAGEYKDTLPVRDVPGAPMVRFQVPKQHVTGNLGGTVNVSYSVSHPSGPDSHSETLHLGIGKGIGALPGPRVPLAKDGFLDLRDLPAQGLDVHVDAYDGIRVDDVIELRWITAGGEYLVAHRVDQPVPQNIRIPADRVTPARGSTASVHYGIRGHDRQSPTLSFFIAEGGSELIESYHDMPHGPVQFARRPHVDLSSPGDWWVSTESISQPRHLIFPSKHSVLAVTFRVPFREVIFPLWSGPDAFPTPQPFEAVVRTYDVHDVLIEEKRVSGVGRSAEHWVTLAPVKPGVRMARMEVQRVLDNGNGINMGAMRLRS</sequence>
<organism evidence="1 2">
    <name type="scientific">Dyella soli</name>
    <dbReference type="NCBI Taxonomy" id="522319"/>
    <lineage>
        <taxon>Bacteria</taxon>
        <taxon>Pseudomonadati</taxon>
        <taxon>Pseudomonadota</taxon>
        <taxon>Gammaproteobacteria</taxon>
        <taxon>Lysobacterales</taxon>
        <taxon>Rhodanobacteraceae</taxon>
        <taxon>Dyella</taxon>
    </lineage>
</organism>
<dbReference type="RefSeq" id="WP_131149899.1">
    <property type="nucleotide sequence ID" value="NZ_SJTG01000001.1"/>
</dbReference>
<evidence type="ECO:0000313" key="2">
    <source>
        <dbReference type="Proteomes" id="UP000291822"/>
    </source>
</evidence>
<evidence type="ECO:0000313" key="1">
    <source>
        <dbReference type="EMBL" id="TCI13320.1"/>
    </source>
</evidence>
<proteinExistence type="predicted"/>